<proteinExistence type="predicted"/>
<evidence type="ECO:0000313" key="1">
    <source>
        <dbReference type="EMBL" id="SPW23733.1"/>
    </source>
</evidence>
<evidence type="ECO:0000313" key="2">
    <source>
        <dbReference type="Proteomes" id="UP000249886"/>
    </source>
</evidence>
<dbReference type="EMBL" id="UARK01000001">
    <property type="protein sequence ID" value="SPW23733.1"/>
    <property type="molecule type" value="Genomic_DNA"/>
</dbReference>
<organism evidence="1 2">
    <name type="scientific">Corynebacterium matruchotii</name>
    <dbReference type="NCBI Taxonomy" id="43768"/>
    <lineage>
        <taxon>Bacteria</taxon>
        <taxon>Bacillati</taxon>
        <taxon>Actinomycetota</taxon>
        <taxon>Actinomycetes</taxon>
        <taxon>Mycobacteriales</taxon>
        <taxon>Corynebacteriaceae</taxon>
        <taxon>Corynebacterium</taxon>
    </lineage>
</organism>
<accession>A0A8B4GQE9</accession>
<protein>
    <submittedName>
        <fullName evidence="1">Uncharacterized protein</fullName>
    </submittedName>
</protein>
<dbReference type="Proteomes" id="UP000249886">
    <property type="component" value="Unassembled WGS sequence"/>
</dbReference>
<name>A0A8B4GQE9_9CORY</name>
<reference evidence="1 2" key="1">
    <citation type="submission" date="2018-06" db="EMBL/GenBank/DDBJ databases">
        <authorList>
            <consortium name="Pathogen Informatics"/>
            <person name="Doyle S."/>
        </authorList>
    </citation>
    <scope>NUCLEOTIDE SEQUENCE [LARGE SCALE GENOMIC DNA]</scope>
    <source>
        <strain evidence="1 2">NCTC10254</strain>
    </source>
</reference>
<sequence>MSTNGDMTRVALIADVPVDIWAVPAWAYTGTPSNPHETKNQECRGFGEEATDISATEASKGGCSIDTDITHCETARRQAIRYESCISISTGIGTKSVNAGSLKHHADASKNHE</sequence>
<dbReference type="AlphaFoldDB" id="A0A8B4GQE9"/>
<comment type="caution">
    <text evidence="1">The sequence shown here is derived from an EMBL/GenBank/DDBJ whole genome shotgun (WGS) entry which is preliminary data.</text>
</comment>
<gene>
    <name evidence="1" type="ORF">NCTC10254_00090</name>
</gene>